<dbReference type="PANTHER" id="PTHR33121:SF82">
    <property type="entry name" value="SIGNAL TRANSDUCTION PROTEIN CONTAINING A EAL DOMAIN"/>
    <property type="match status" value="1"/>
</dbReference>
<dbReference type="GO" id="GO:0071111">
    <property type="term" value="F:cyclic-guanylate-specific phosphodiesterase activity"/>
    <property type="evidence" value="ECO:0007669"/>
    <property type="project" value="InterPro"/>
</dbReference>
<keyword evidence="1" id="KW-0175">Coiled coil</keyword>
<dbReference type="PANTHER" id="PTHR33121">
    <property type="entry name" value="CYCLIC DI-GMP PHOSPHODIESTERASE PDEF"/>
    <property type="match status" value="1"/>
</dbReference>
<dbReference type="SUPFAM" id="SSF52172">
    <property type="entry name" value="CheY-like"/>
    <property type="match status" value="1"/>
</dbReference>
<protein>
    <submittedName>
        <fullName evidence="3">Diguanylate cyclase</fullName>
    </submittedName>
</protein>
<dbReference type="InterPro" id="IPR000160">
    <property type="entry name" value="GGDEF_dom"/>
</dbReference>
<evidence type="ECO:0000313" key="4">
    <source>
        <dbReference type="Proteomes" id="UP000509568"/>
    </source>
</evidence>
<dbReference type="SMART" id="SM00267">
    <property type="entry name" value="GGDEF"/>
    <property type="match status" value="1"/>
</dbReference>
<dbReference type="Gene3D" id="3.30.70.270">
    <property type="match status" value="1"/>
</dbReference>
<feature type="coiled-coil region" evidence="1">
    <location>
        <begin position="120"/>
        <end position="147"/>
    </location>
</feature>
<dbReference type="PROSITE" id="PS50887">
    <property type="entry name" value="GGDEF"/>
    <property type="match status" value="1"/>
</dbReference>
<evidence type="ECO:0000256" key="1">
    <source>
        <dbReference type="SAM" id="Coils"/>
    </source>
</evidence>
<name>A0A7D5DA20_9PSED</name>
<dbReference type="Pfam" id="PF00990">
    <property type="entry name" value="GGDEF"/>
    <property type="match status" value="1"/>
</dbReference>
<dbReference type="InterPro" id="IPR043128">
    <property type="entry name" value="Rev_trsase/Diguanyl_cyclase"/>
</dbReference>
<reference evidence="3 4" key="1">
    <citation type="submission" date="2020-06" db="EMBL/GenBank/DDBJ databases">
        <title>Pseudomonas eucalypticola sp. nov., an endophyte of Eucalyptus dunnii leaves with biocontrol ability of eucalyptus leaf blight.</title>
        <authorList>
            <person name="Liu Y."/>
            <person name="Song Z."/>
            <person name="Zeng H."/>
            <person name="Lu M."/>
            <person name="Wang X."/>
            <person name="Lian X."/>
            <person name="Zhang Q."/>
        </authorList>
    </citation>
    <scope>NUCLEOTIDE SEQUENCE [LARGE SCALE GENOMIC DNA]</scope>
    <source>
        <strain evidence="3 4">NP-1</strain>
    </source>
</reference>
<accession>A0A7D5DA20</accession>
<dbReference type="SUPFAM" id="SSF55073">
    <property type="entry name" value="Nucleotide cyclase"/>
    <property type="match status" value="1"/>
</dbReference>
<dbReference type="EMBL" id="CP056030">
    <property type="protein sequence ID" value="QKZ06660.1"/>
    <property type="molecule type" value="Genomic_DNA"/>
</dbReference>
<dbReference type="NCBIfam" id="TIGR00254">
    <property type="entry name" value="GGDEF"/>
    <property type="match status" value="1"/>
</dbReference>
<dbReference type="KEGG" id="pez:HWQ56_23920"/>
<proteinExistence type="predicted"/>
<dbReference type="InterPro" id="IPR050706">
    <property type="entry name" value="Cyclic-di-GMP_PDE-like"/>
</dbReference>
<keyword evidence="4" id="KW-1185">Reference proteome</keyword>
<dbReference type="Proteomes" id="UP000509568">
    <property type="component" value="Chromosome"/>
</dbReference>
<dbReference type="Gene3D" id="3.40.50.2300">
    <property type="match status" value="1"/>
</dbReference>
<sequence>MPNPNLSVVVVQDDPAKAEQRVALLKQAGCQHVTHCRHTDALARQEQQPASLMLLEGPTGLALASQVRQFDEMGEHYTWILLVSDQPAAQLLDESADLGIDDVLAPHALADQLPARLLAAERLYNTVQRLRQENSLLRQNIASLEQRNLVDSLTGLGNARYLGQKLTDCLRQVQARGGALCYLLIGLQNADSLQREHGSDFYDELLQGVARRLQQMVRPLDILGRLDDQHFVLLTLPPDLQECAPSSFKRLHDGLNLKAFITANGSVQVVAGISLIGADSHSLPDSPQALFEEARTLLDESYDSGLVSAKRLPVRG</sequence>
<dbReference type="AlphaFoldDB" id="A0A7D5DA20"/>
<feature type="domain" description="GGDEF" evidence="2">
    <location>
        <begin position="178"/>
        <end position="314"/>
    </location>
</feature>
<dbReference type="RefSeq" id="WP_176571947.1">
    <property type="nucleotide sequence ID" value="NZ_CP056030.1"/>
</dbReference>
<gene>
    <name evidence="3" type="ORF">HWQ56_23920</name>
</gene>
<evidence type="ECO:0000313" key="3">
    <source>
        <dbReference type="EMBL" id="QKZ06660.1"/>
    </source>
</evidence>
<organism evidence="3 4">
    <name type="scientific">Pseudomonas eucalypticola</name>
    <dbReference type="NCBI Taxonomy" id="2599595"/>
    <lineage>
        <taxon>Bacteria</taxon>
        <taxon>Pseudomonadati</taxon>
        <taxon>Pseudomonadota</taxon>
        <taxon>Gammaproteobacteria</taxon>
        <taxon>Pseudomonadales</taxon>
        <taxon>Pseudomonadaceae</taxon>
        <taxon>Pseudomonas</taxon>
    </lineage>
</organism>
<dbReference type="InterPro" id="IPR011006">
    <property type="entry name" value="CheY-like_superfamily"/>
</dbReference>
<dbReference type="InterPro" id="IPR029787">
    <property type="entry name" value="Nucleotide_cyclase"/>
</dbReference>
<evidence type="ECO:0000259" key="2">
    <source>
        <dbReference type="PROSITE" id="PS50887"/>
    </source>
</evidence>